<dbReference type="Gene3D" id="3.30.70.1620">
    <property type="match status" value="1"/>
</dbReference>
<comment type="function">
    <text evidence="13">Central component of the condensin complex, a complex required for conversion of interphase chromatin into mitotic-like condense chromosomes. The condensin complex probably introduces positive supercoils into relaxed DNA in the presence of type I topoisomerases and converts nicked DNA into positive knotted forms in the presence of type II topoisomerases.</text>
</comment>
<evidence type="ECO:0000256" key="11">
    <source>
        <dbReference type="ARBA" id="ARBA00023242"/>
    </source>
</evidence>
<comment type="subcellular location">
    <subcellularLocation>
        <location evidence="2">Chromosome</location>
    </subcellularLocation>
    <subcellularLocation>
        <location evidence="1 14">Nucleus</location>
    </subcellularLocation>
</comment>
<evidence type="ECO:0000256" key="16">
    <source>
        <dbReference type="SAM" id="MobiDB-lite"/>
    </source>
</evidence>
<dbReference type="GO" id="GO:0016887">
    <property type="term" value="F:ATP hydrolysis activity"/>
    <property type="evidence" value="ECO:0007669"/>
    <property type="project" value="InterPro"/>
</dbReference>
<feature type="coiled-coil region" evidence="15">
    <location>
        <begin position="987"/>
        <end position="1035"/>
    </location>
</feature>
<evidence type="ECO:0000256" key="8">
    <source>
        <dbReference type="ARBA" id="ARBA00022840"/>
    </source>
</evidence>
<dbReference type="Gene3D" id="3.40.50.300">
    <property type="entry name" value="P-loop containing nucleotide triphosphate hydrolases"/>
    <property type="match status" value="2"/>
</dbReference>
<evidence type="ECO:0000256" key="1">
    <source>
        <dbReference type="ARBA" id="ARBA00004123"/>
    </source>
</evidence>
<comment type="similarity">
    <text evidence="3">Belongs to the SMC family. SMC2 subfamily.</text>
</comment>
<dbReference type="Pfam" id="PF06470">
    <property type="entry name" value="SMC_hinge"/>
    <property type="match status" value="1"/>
</dbReference>
<dbReference type="FunFam" id="1.20.1060.20:FF:000005">
    <property type="entry name" value="Structural maintenance of chromosomes 2"/>
    <property type="match status" value="1"/>
</dbReference>
<evidence type="ECO:0000313" key="18">
    <source>
        <dbReference type="Proteomes" id="UP000694890"/>
    </source>
</evidence>
<dbReference type="GO" id="GO:0098813">
    <property type="term" value="P:nuclear chromosome segregation"/>
    <property type="evidence" value="ECO:0007669"/>
    <property type="project" value="UniProtKB-ARBA"/>
</dbReference>
<keyword evidence="11 14" id="KW-0539">Nucleus</keyword>
<dbReference type="InterPro" id="IPR003395">
    <property type="entry name" value="RecF/RecN/SMC_N"/>
</dbReference>
<dbReference type="Gene3D" id="1.20.1060.20">
    <property type="match status" value="1"/>
</dbReference>
<evidence type="ECO:0000256" key="6">
    <source>
        <dbReference type="ARBA" id="ARBA00022741"/>
    </source>
</evidence>
<keyword evidence="12" id="KW-0131">Cell cycle</keyword>
<dbReference type="CDD" id="cd03273">
    <property type="entry name" value="ABC_SMC2_euk"/>
    <property type="match status" value="1"/>
</dbReference>
<dbReference type="GO" id="GO:0031981">
    <property type="term" value="C:nuclear lumen"/>
    <property type="evidence" value="ECO:0007669"/>
    <property type="project" value="UniProtKB-ARBA"/>
</dbReference>
<dbReference type="GO" id="GO:0000796">
    <property type="term" value="C:condensin complex"/>
    <property type="evidence" value="ECO:0007669"/>
    <property type="project" value="UniProtKB-ARBA"/>
</dbReference>
<dbReference type="FunFam" id="3.40.50.300:FF:000385">
    <property type="entry name" value="Structural maintenance of chromosomes 2"/>
    <property type="match status" value="1"/>
</dbReference>
<dbReference type="CTD" id="10592"/>
<dbReference type="InterPro" id="IPR027417">
    <property type="entry name" value="P-loop_NTPase"/>
</dbReference>
<protein>
    <recommendedName>
        <fullName evidence="14">Structural maintenance of chromosomes protein</fullName>
    </recommendedName>
</protein>
<organism evidence="18 19">
    <name type="scientific">Lates calcarifer</name>
    <name type="common">Barramundi</name>
    <name type="synonym">Holocentrus calcarifer</name>
    <dbReference type="NCBI Taxonomy" id="8187"/>
    <lineage>
        <taxon>Eukaryota</taxon>
        <taxon>Metazoa</taxon>
        <taxon>Chordata</taxon>
        <taxon>Craniata</taxon>
        <taxon>Vertebrata</taxon>
        <taxon>Euteleostomi</taxon>
        <taxon>Actinopterygii</taxon>
        <taxon>Neopterygii</taxon>
        <taxon>Teleostei</taxon>
        <taxon>Neoteleostei</taxon>
        <taxon>Acanthomorphata</taxon>
        <taxon>Carangaria</taxon>
        <taxon>Carangaria incertae sedis</taxon>
        <taxon>Centropomidae</taxon>
        <taxon>Lates</taxon>
    </lineage>
</organism>
<feature type="coiled-coil region" evidence="15">
    <location>
        <begin position="409"/>
        <end position="502"/>
    </location>
</feature>
<keyword evidence="6" id="KW-0547">Nucleotide-binding</keyword>
<feature type="compositionally biased region" description="Polar residues" evidence="16">
    <location>
        <begin position="1176"/>
        <end position="1185"/>
    </location>
</feature>
<dbReference type="GO" id="GO:0000793">
    <property type="term" value="C:condensed chromosome"/>
    <property type="evidence" value="ECO:0007669"/>
    <property type="project" value="UniProtKB-ARBA"/>
</dbReference>
<evidence type="ECO:0000256" key="12">
    <source>
        <dbReference type="ARBA" id="ARBA00023306"/>
    </source>
</evidence>
<dbReference type="SUPFAM" id="SSF75553">
    <property type="entry name" value="Smc hinge domain"/>
    <property type="match status" value="1"/>
</dbReference>
<dbReference type="InterPro" id="IPR024704">
    <property type="entry name" value="SMC"/>
</dbReference>
<evidence type="ECO:0000256" key="9">
    <source>
        <dbReference type="ARBA" id="ARBA00023054"/>
    </source>
</evidence>
<dbReference type="InterPro" id="IPR027120">
    <property type="entry name" value="Smc2_ABC"/>
</dbReference>
<dbReference type="KEGG" id="lcf:108896449"/>
<feature type="compositionally biased region" description="Basic residues" evidence="16">
    <location>
        <begin position="1193"/>
        <end position="1203"/>
    </location>
</feature>
<dbReference type="GO" id="GO:0005524">
    <property type="term" value="F:ATP binding"/>
    <property type="evidence" value="ECO:0007669"/>
    <property type="project" value="UniProtKB-KW"/>
</dbReference>
<accession>A0AAJ7QAU8</accession>
<dbReference type="RefSeq" id="XP_018551109.1">
    <property type="nucleotide sequence ID" value="XM_018695593.2"/>
</dbReference>
<dbReference type="FunFam" id="3.40.50.300:FF:000278">
    <property type="entry name" value="Structural maintenance of chromosomes 2"/>
    <property type="match status" value="1"/>
</dbReference>
<dbReference type="InterPro" id="IPR036277">
    <property type="entry name" value="SMC_hinge_sf"/>
</dbReference>
<evidence type="ECO:0000256" key="7">
    <source>
        <dbReference type="ARBA" id="ARBA00022776"/>
    </source>
</evidence>
<evidence type="ECO:0000256" key="14">
    <source>
        <dbReference type="PIRNR" id="PIRNR005719"/>
    </source>
</evidence>
<feature type="coiled-coil region" evidence="15">
    <location>
        <begin position="871"/>
        <end position="933"/>
    </location>
</feature>
<dbReference type="AlphaFoldDB" id="A0AAJ7QAU8"/>
<feature type="domain" description="SMC hinge" evidence="17">
    <location>
        <begin position="520"/>
        <end position="640"/>
    </location>
</feature>
<dbReference type="GO" id="GO:0051301">
    <property type="term" value="P:cell division"/>
    <property type="evidence" value="ECO:0007669"/>
    <property type="project" value="UniProtKB-KW"/>
</dbReference>
<reference evidence="19" key="1">
    <citation type="submission" date="2025-08" db="UniProtKB">
        <authorList>
            <consortium name="RefSeq"/>
        </authorList>
    </citation>
    <scope>IDENTIFICATION</scope>
    <source>
        <tissue evidence="19">Brain</tissue>
    </source>
</reference>
<dbReference type="GO" id="GO:0000280">
    <property type="term" value="P:nuclear division"/>
    <property type="evidence" value="ECO:0007669"/>
    <property type="project" value="UniProtKB-ARBA"/>
</dbReference>
<feature type="coiled-coil region" evidence="15">
    <location>
        <begin position="674"/>
        <end position="846"/>
    </location>
</feature>
<dbReference type="PIRSF" id="PIRSF005719">
    <property type="entry name" value="SMC"/>
    <property type="match status" value="1"/>
</dbReference>
<evidence type="ECO:0000256" key="10">
    <source>
        <dbReference type="ARBA" id="ARBA00023067"/>
    </source>
</evidence>
<evidence type="ECO:0000256" key="3">
    <source>
        <dbReference type="ARBA" id="ARBA00005231"/>
    </source>
</evidence>
<keyword evidence="5" id="KW-0132">Cell division</keyword>
<dbReference type="SMART" id="SM00968">
    <property type="entry name" value="SMC_hinge"/>
    <property type="match status" value="1"/>
</dbReference>
<keyword evidence="10" id="KW-0226">DNA condensation</keyword>
<proteinExistence type="inferred from homology"/>
<feature type="region of interest" description="Disordered" evidence="16">
    <location>
        <begin position="1176"/>
        <end position="1203"/>
    </location>
</feature>
<feature type="coiled-coil region" evidence="15">
    <location>
        <begin position="253"/>
        <end position="365"/>
    </location>
</feature>
<dbReference type="Pfam" id="PF02463">
    <property type="entry name" value="SMC_N"/>
    <property type="match status" value="2"/>
</dbReference>
<evidence type="ECO:0000256" key="15">
    <source>
        <dbReference type="SAM" id="Coils"/>
    </source>
</evidence>
<evidence type="ECO:0000256" key="4">
    <source>
        <dbReference type="ARBA" id="ARBA00022454"/>
    </source>
</evidence>
<evidence type="ECO:0000256" key="5">
    <source>
        <dbReference type="ARBA" id="ARBA00022618"/>
    </source>
</evidence>
<dbReference type="SUPFAM" id="SSF52540">
    <property type="entry name" value="P-loop containing nucleoside triphosphate hydrolases"/>
    <property type="match status" value="1"/>
</dbReference>
<name>A0AAJ7QAU8_LATCA</name>
<evidence type="ECO:0000256" key="13">
    <source>
        <dbReference type="ARBA" id="ARBA00058936"/>
    </source>
</evidence>
<keyword evidence="7" id="KW-0498">Mitosis</keyword>
<dbReference type="Proteomes" id="UP000694890">
    <property type="component" value="Linkage group LG5"/>
</dbReference>
<gene>
    <name evidence="19" type="primary">smc2</name>
</gene>
<keyword evidence="8" id="KW-0067">ATP-binding</keyword>
<dbReference type="InterPro" id="IPR010935">
    <property type="entry name" value="SMC_hinge"/>
</dbReference>
<evidence type="ECO:0000259" key="17">
    <source>
        <dbReference type="SMART" id="SM00968"/>
    </source>
</evidence>
<evidence type="ECO:0000313" key="19">
    <source>
        <dbReference type="RefSeq" id="XP_018551109.1"/>
    </source>
</evidence>
<sequence>MHIKSIIVEGFKSYAQRTEINGFDPLFNAITGLNGSGKSNILDSICFLLGISNLTHVRASNLQDLVYKNGQGGITKATVSITFDNSNKSQSPLGFETHDEITVTRQVVIGGRNKYLINGVNANNTRVQDLFCSVGLNVNNPHFLIMQGRITKVLNMKPPEILAMIEEAAGTRMYECKKISAQKTIEKKEAKLKEIQTILDEEITPTMQKLQEERSSYLEYQKLMREIQHLSRLYVAWLFVCAEETKVKSAENLKVMQDNIAKMQATMAENESKVQELSAQIQELQKKKDQEVNGVLKSLEEALADVQRVDTKAQSALDLKKQNLKDEMKKKKELVKSMEEDKKMLTVKEKEVSKLAEQLKTLQEEGQKDSAALEAAEQHFKAVSAGLSTNEDGEEATLAGQMMACKNDMSKADTEAKQAQMTLKHAQTELKTKQAEVKKMDSGYKKDQDNFQAVRSSREKLEAELAKLNYEDGKEESLLDQRRQLSREVAKLKETYERLVSRFPNLRFHYKDPERGWDHSKVKGLLANLITVRDVSYATALEVVAGGRLYNIVVDTEVTGKKLLEKGELQRRYTIIPLNKISAKTLNDKVVNTAKSLVGEDNAHTALSLVGYESDLRKAMEYVFGSTLVCDTLDNAKKVAFDKQVMTKTVTLGGDIFDPQGTLSGGARSQSASVLTSLQELKEVQDNLREKEAQLHDTERQLAGLKGTAEKYRQLKQQHELKVEEEQILQAKLQQSSFHQQQEELERLRKAIEESEETLRVSKEVQKRAEEKYKVLENKMKNAEAEREKELKAAQQKLNTAKSKADAFNKKLKQKQQESDAVALELEELRREQTGYEQQIQAVDEAMKAIQEQIDSMSCTVSQNKVFVRPVRKAQEELAKQKEVIMAQDKELKGKSSEANKIREQNNEVQLKIKELEHNISKHRKDSQDAADKVTRMLEEHDWIHSERQFFGQPNTSYDFKTNNPREAGQRLKKLEETTSKLERNVNKRAMNMLNEAEERYNDLMKKKRIVENDKAKILQTIEELDQKKNEALNLAWQKVNKDFGSIFSTLLPGATAKLAPPQGCGVLEGLEFKVALGNTWKENLTELSGGQRSLVALSLILAMLLFKPAPIYILDEVDAALDLSHTQNIGQMLRTHFRHSQFVVVSLKDGMFTNANVLFKTKFVDGMSTVSRTALSQSDTNLPQKGQDKARQKDKRNKQLIS</sequence>
<dbReference type="GO" id="GO:0030261">
    <property type="term" value="P:chromosome condensation"/>
    <property type="evidence" value="ECO:0007669"/>
    <property type="project" value="UniProtKB-KW"/>
</dbReference>
<dbReference type="GeneID" id="108896449"/>
<dbReference type="PANTHER" id="PTHR43977">
    <property type="entry name" value="STRUCTURAL MAINTENANCE OF CHROMOSOMES PROTEIN 3"/>
    <property type="match status" value="1"/>
</dbReference>
<keyword evidence="9 15" id="KW-0175">Coiled coil</keyword>
<keyword evidence="4" id="KW-0158">Chromosome</keyword>
<evidence type="ECO:0000256" key="2">
    <source>
        <dbReference type="ARBA" id="ARBA00004286"/>
    </source>
</evidence>